<dbReference type="InterPro" id="IPR007553">
    <property type="entry name" value="2-thiour_desulf"/>
</dbReference>
<dbReference type="InterPro" id="IPR013560">
    <property type="entry name" value="DUF1722"/>
</dbReference>
<organism evidence="2 3">
    <name type="scientific">Desulfobotulus pelophilus</name>
    <dbReference type="NCBI Taxonomy" id="2823377"/>
    <lineage>
        <taxon>Bacteria</taxon>
        <taxon>Pseudomonadati</taxon>
        <taxon>Thermodesulfobacteriota</taxon>
        <taxon>Desulfobacteria</taxon>
        <taxon>Desulfobacterales</taxon>
        <taxon>Desulfobacteraceae</taxon>
        <taxon>Desulfobotulus</taxon>
    </lineage>
</organism>
<dbReference type="Pfam" id="PF04463">
    <property type="entry name" value="2-thiour_desulf"/>
    <property type="match status" value="1"/>
</dbReference>
<reference evidence="2 3" key="1">
    <citation type="submission" date="2022-11" db="EMBL/GenBank/DDBJ databases">
        <title>Desulfobotulus tamanensis H1 sp. nov. - anaerobic, alkaliphilic, sulphate reducing bacterium isolated from terrestrial mud volcano.</title>
        <authorList>
            <person name="Frolova A."/>
            <person name="Merkel A.Y."/>
            <person name="Slobodkin A.I."/>
        </authorList>
    </citation>
    <scope>NUCLEOTIDE SEQUENCE [LARGE SCALE GENOMIC DNA]</scope>
    <source>
        <strain evidence="2 3">H1</strain>
    </source>
</reference>
<protein>
    <submittedName>
        <fullName evidence="2">DUF523 and DUF1722 domain-containing protein</fullName>
    </submittedName>
</protein>
<keyword evidence="3" id="KW-1185">Reference proteome</keyword>
<dbReference type="PANTHER" id="PTHR30087">
    <property type="entry name" value="INNER MEMBRANE PROTEIN"/>
    <property type="match status" value="1"/>
</dbReference>
<name>A0ABT3N798_9BACT</name>
<dbReference type="InterPro" id="IPR017087">
    <property type="entry name" value="UCP037004"/>
</dbReference>
<accession>A0ABT3N798</accession>
<comment type="caution">
    <text evidence="2">The sequence shown here is derived from an EMBL/GenBank/DDBJ whole genome shotgun (WGS) entry which is preliminary data.</text>
</comment>
<evidence type="ECO:0000259" key="1">
    <source>
        <dbReference type="Pfam" id="PF08349"/>
    </source>
</evidence>
<dbReference type="RefSeq" id="WP_265424210.1">
    <property type="nucleotide sequence ID" value="NZ_JAPFPW010000004.1"/>
</dbReference>
<dbReference type="EMBL" id="JAPFPW010000004">
    <property type="protein sequence ID" value="MCW7753340.1"/>
    <property type="molecule type" value="Genomic_DNA"/>
</dbReference>
<dbReference type="Proteomes" id="UP001209681">
    <property type="component" value="Unassembled WGS sequence"/>
</dbReference>
<gene>
    <name evidence="2" type="ORF">OOT00_04985</name>
</gene>
<sequence length="317" mass="36582">MTQQPITLGISSCLLGNPVRYDGGHQRDPYLIHTLGQYVHYIPVCPEVECGMPVPRESLRLVGNPEYPRLITRKSGEDHTEQMQSWADKRLQELEKKTLCGFIFKSKSPSSGMERVKVYSEKGGAATKNGVGIFARAFMKRFPLIPVEEDGRLHDPVLRENFIIRIFALTRWREARINMKMGDLVNFHTDNKLLILGHSPEHYREMGRLVAKGREMESNQLFADYEMLLLEALGRKSTRKKNTNVLQHMLGYFKRILPAEERQEMLDLITRYHDGQLPLIVPVTLLAHHVRKYDVSYLARQSYLNPHPAELALRNHV</sequence>
<evidence type="ECO:0000313" key="2">
    <source>
        <dbReference type="EMBL" id="MCW7753340.1"/>
    </source>
</evidence>
<dbReference type="PIRSF" id="PIRSF037004">
    <property type="entry name" value="UCP037004"/>
    <property type="match status" value="1"/>
</dbReference>
<evidence type="ECO:0000313" key="3">
    <source>
        <dbReference type="Proteomes" id="UP001209681"/>
    </source>
</evidence>
<proteinExistence type="predicted"/>
<dbReference type="Pfam" id="PF08349">
    <property type="entry name" value="DUF1722"/>
    <property type="match status" value="1"/>
</dbReference>
<dbReference type="PANTHER" id="PTHR30087:SF0">
    <property type="entry name" value="INNER MEMBRANE PROTEIN"/>
    <property type="match status" value="1"/>
</dbReference>
<feature type="domain" description="DUF1722" evidence="1">
    <location>
        <begin position="192"/>
        <end position="308"/>
    </location>
</feature>